<dbReference type="AlphaFoldDB" id="A0A9Q3ZDY0"/>
<dbReference type="EMBL" id="JAJVKT010000022">
    <property type="protein sequence ID" value="MCE7510238.1"/>
    <property type="molecule type" value="Genomic_DNA"/>
</dbReference>
<name>A0A9Q3ZDY0_9GAMM</name>
<dbReference type="Proteomes" id="UP001107961">
    <property type="component" value="Unassembled WGS sequence"/>
</dbReference>
<dbReference type="RefSeq" id="WP_233926032.1">
    <property type="nucleotide sequence ID" value="NZ_JAJVKT010000022.1"/>
</dbReference>
<evidence type="ECO:0000313" key="2">
    <source>
        <dbReference type="Proteomes" id="UP001107961"/>
    </source>
</evidence>
<protein>
    <submittedName>
        <fullName evidence="1">Uncharacterized protein</fullName>
    </submittedName>
</protein>
<keyword evidence="2" id="KW-1185">Reference proteome</keyword>
<gene>
    <name evidence="1" type="ORF">LZG35_16485</name>
</gene>
<sequence>MNGFKHKMAVNTADPARGFLFVALLWLWPVVPWATEIGPPGVYLDFAGDRQDRYQGQLTAPEFTEPLYFLLSDWVAADIEVGGAEGTVVARLSREMGDIWGGPGSYDLAEGPAPESGSWFAGVLAPGRYALWVASPQRQSLSYTLLMTAPSHRPPEVWSVALGRLSREPILVTEQLEAPVLTHRYQVRIDREVLLEATLGVTGPIPRLRILSAGGHHAVAHTHDGEDGVRVRVPPGRYQVEISGERPAHYDLTLHATGFSASRP</sequence>
<organism evidence="1 2">
    <name type="scientific">Alloalcanivorax xenomutans</name>
    <dbReference type="NCBI Taxonomy" id="1094342"/>
    <lineage>
        <taxon>Bacteria</taxon>
        <taxon>Pseudomonadati</taxon>
        <taxon>Pseudomonadota</taxon>
        <taxon>Gammaproteobacteria</taxon>
        <taxon>Oceanospirillales</taxon>
        <taxon>Alcanivoracaceae</taxon>
        <taxon>Alloalcanivorax</taxon>
    </lineage>
</organism>
<evidence type="ECO:0000313" key="1">
    <source>
        <dbReference type="EMBL" id="MCE7510238.1"/>
    </source>
</evidence>
<comment type="caution">
    <text evidence="1">The sequence shown here is derived from an EMBL/GenBank/DDBJ whole genome shotgun (WGS) entry which is preliminary data.</text>
</comment>
<proteinExistence type="predicted"/>
<reference evidence="1" key="1">
    <citation type="submission" date="2022-01" db="EMBL/GenBank/DDBJ databases">
        <authorList>
            <person name="Karlyshev A.V."/>
            <person name="Jaspars M."/>
        </authorList>
    </citation>
    <scope>NUCLEOTIDE SEQUENCE</scope>
    <source>
        <strain evidence="1">AGSA3-2</strain>
    </source>
</reference>
<accession>A0A9Q3ZDY0</accession>